<gene>
    <name evidence="1" type="ORF">EVAR_60366_1</name>
</gene>
<protein>
    <submittedName>
        <fullName evidence="1">Uncharacterized protein</fullName>
    </submittedName>
</protein>
<name>A0A4C1Z9V8_EUMVA</name>
<dbReference type="EMBL" id="BGZK01001621">
    <property type="protein sequence ID" value="GBP83437.1"/>
    <property type="molecule type" value="Genomic_DNA"/>
</dbReference>
<sequence>MKYYHTDRVYASDGSVERFLDDASIYRGYPRSVEGFVFTGSRAECRVPKLDFKKTFCDERSLGEIFENARGKVASKIRDVSDFNCGFISDIITLSRLLCVYLRP</sequence>
<organism evidence="1 2">
    <name type="scientific">Eumeta variegata</name>
    <name type="common">Bagworm moth</name>
    <name type="synonym">Eumeta japonica</name>
    <dbReference type="NCBI Taxonomy" id="151549"/>
    <lineage>
        <taxon>Eukaryota</taxon>
        <taxon>Metazoa</taxon>
        <taxon>Ecdysozoa</taxon>
        <taxon>Arthropoda</taxon>
        <taxon>Hexapoda</taxon>
        <taxon>Insecta</taxon>
        <taxon>Pterygota</taxon>
        <taxon>Neoptera</taxon>
        <taxon>Endopterygota</taxon>
        <taxon>Lepidoptera</taxon>
        <taxon>Glossata</taxon>
        <taxon>Ditrysia</taxon>
        <taxon>Tineoidea</taxon>
        <taxon>Psychidae</taxon>
        <taxon>Oiketicinae</taxon>
        <taxon>Eumeta</taxon>
    </lineage>
</organism>
<dbReference type="Proteomes" id="UP000299102">
    <property type="component" value="Unassembled WGS sequence"/>
</dbReference>
<dbReference type="AlphaFoldDB" id="A0A4C1Z9V8"/>
<evidence type="ECO:0000313" key="1">
    <source>
        <dbReference type="EMBL" id="GBP83437.1"/>
    </source>
</evidence>
<evidence type="ECO:0000313" key="2">
    <source>
        <dbReference type="Proteomes" id="UP000299102"/>
    </source>
</evidence>
<keyword evidence="2" id="KW-1185">Reference proteome</keyword>
<reference evidence="1 2" key="1">
    <citation type="journal article" date="2019" name="Commun. Biol.">
        <title>The bagworm genome reveals a unique fibroin gene that provides high tensile strength.</title>
        <authorList>
            <person name="Kono N."/>
            <person name="Nakamura H."/>
            <person name="Ohtoshi R."/>
            <person name="Tomita M."/>
            <person name="Numata K."/>
            <person name="Arakawa K."/>
        </authorList>
    </citation>
    <scope>NUCLEOTIDE SEQUENCE [LARGE SCALE GENOMIC DNA]</scope>
</reference>
<accession>A0A4C1Z9V8</accession>
<comment type="caution">
    <text evidence="1">The sequence shown here is derived from an EMBL/GenBank/DDBJ whole genome shotgun (WGS) entry which is preliminary data.</text>
</comment>
<proteinExistence type="predicted"/>